<dbReference type="InterPro" id="IPR036259">
    <property type="entry name" value="MFS_trans_sf"/>
</dbReference>
<comment type="subcellular location">
    <subcellularLocation>
        <location evidence="1">Cell membrane</location>
        <topology evidence="1">Multi-pass membrane protein</topology>
    </subcellularLocation>
</comment>
<dbReference type="PANTHER" id="PTHR43124:SF3">
    <property type="entry name" value="CHLORAMPHENICOL EFFLUX PUMP RV0191"/>
    <property type="match status" value="1"/>
</dbReference>
<feature type="transmembrane region" description="Helical" evidence="7">
    <location>
        <begin position="296"/>
        <end position="317"/>
    </location>
</feature>
<dbReference type="OrthoDB" id="9816041at2"/>
<dbReference type="GO" id="GO:0005886">
    <property type="term" value="C:plasma membrane"/>
    <property type="evidence" value="ECO:0007669"/>
    <property type="project" value="UniProtKB-SubCell"/>
</dbReference>
<protein>
    <submittedName>
        <fullName evidence="9">Predicted arabinose efflux permease, MFS family</fullName>
    </submittedName>
</protein>
<keyword evidence="5 7" id="KW-1133">Transmembrane helix</keyword>
<dbReference type="InterPro" id="IPR020846">
    <property type="entry name" value="MFS_dom"/>
</dbReference>
<evidence type="ECO:0000256" key="1">
    <source>
        <dbReference type="ARBA" id="ARBA00004651"/>
    </source>
</evidence>
<proteinExistence type="predicted"/>
<feature type="transmembrane region" description="Helical" evidence="7">
    <location>
        <begin position="238"/>
        <end position="257"/>
    </location>
</feature>
<evidence type="ECO:0000256" key="7">
    <source>
        <dbReference type="SAM" id="Phobius"/>
    </source>
</evidence>
<dbReference type="Proteomes" id="UP000184465">
    <property type="component" value="Unassembled WGS sequence"/>
</dbReference>
<feature type="transmembrane region" description="Helical" evidence="7">
    <location>
        <begin position="134"/>
        <end position="157"/>
    </location>
</feature>
<feature type="domain" description="Major facilitator superfamily (MFS) profile" evidence="8">
    <location>
        <begin position="9"/>
        <end position="385"/>
    </location>
</feature>
<feature type="transmembrane region" description="Helical" evidence="7">
    <location>
        <begin position="361"/>
        <end position="380"/>
    </location>
</feature>
<feature type="transmembrane region" description="Helical" evidence="7">
    <location>
        <begin position="329"/>
        <end position="349"/>
    </location>
</feature>
<evidence type="ECO:0000313" key="9">
    <source>
        <dbReference type="EMBL" id="SHJ75860.1"/>
    </source>
</evidence>
<dbReference type="InterPro" id="IPR050189">
    <property type="entry name" value="MFS_Efflux_Transporters"/>
</dbReference>
<keyword evidence="10" id="KW-1185">Reference proteome</keyword>
<dbReference type="RefSeq" id="WP_073147526.1">
    <property type="nucleotide sequence ID" value="NZ_FRAG01000008.1"/>
</dbReference>
<accession>A0A1M6LXL1</accession>
<keyword evidence="6 7" id="KW-0472">Membrane</keyword>
<dbReference type="InterPro" id="IPR011701">
    <property type="entry name" value="MFS"/>
</dbReference>
<keyword evidence="3" id="KW-1003">Cell membrane</keyword>
<feature type="transmembrane region" description="Helical" evidence="7">
    <location>
        <begin position="269"/>
        <end position="290"/>
    </location>
</feature>
<feature type="transmembrane region" description="Helical" evidence="7">
    <location>
        <begin position="208"/>
        <end position="226"/>
    </location>
</feature>
<evidence type="ECO:0000259" key="8">
    <source>
        <dbReference type="PROSITE" id="PS50850"/>
    </source>
</evidence>
<dbReference type="STRING" id="1121301.SAMN02745912_00962"/>
<evidence type="ECO:0000256" key="4">
    <source>
        <dbReference type="ARBA" id="ARBA00022692"/>
    </source>
</evidence>
<feature type="transmembrane region" description="Helical" evidence="7">
    <location>
        <begin position="75"/>
        <end position="94"/>
    </location>
</feature>
<dbReference type="Gene3D" id="1.20.1250.20">
    <property type="entry name" value="MFS general substrate transporter like domains"/>
    <property type="match status" value="1"/>
</dbReference>
<dbReference type="AlphaFoldDB" id="A0A1M6LXL1"/>
<dbReference type="CDD" id="cd17324">
    <property type="entry name" value="MFS_NepI_like"/>
    <property type="match status" value="1"/>
</dbReference>
<dbReference type="EMBL" id="FRAG01000008">
    <property type="protein sequence ID" value="SHJ75860.1"/>
    <property type="molecule type" value="Genomic_DNA"/>
</dbReference>
<evidence type="ECO:0000313" key="10">
    <source>
        <dbReference type="Proteomes" id="UP000184465"/>
    </source>
</evidence>
<sequence>MNSKKLQKMVFILGFMAFWANGDNYAVAPLLIDIAKDLNIEIGRAALSVTAYMLSFGLFTIMFGPLGDRFGKTKVINIAAFGTAIFSMLGAFATNLPYLIAVRAINGAFGAGIFPVTMALVGESVQASERQNTIGKVMGMMFLGGASATAIGGALAYFGSWRLVYFIYGLAELILALTMFKVLEKSGGKIDKLNFTKVYKEALSNTELLKIVSIIFLMGFSIFGSFTYSGKFVQSVTGYNILIVGLILSLFGIGTVVGGRKAGIVRKSLGSKFLLFTGILGGISLLLLSYSNISLLISVALFGFGLSFVFLQSTLVMKAQEVMPKLRGTAMSLASFNMFVGGGIGTFINGKILNNFGINKIYFIAAIVLFTVGLVANTFVNLEQNSKGKKQIA</sequence>
<dbReference type="GO" id="GO:0022857">
    <property type="term" value="F:transmembrane transporter activity"/>
    <property type="evidence" value="ECO:0007669"/>
    <property type="project" value="InterPro"/>
</dbReference>
<feature type="transmembrane region" description="Helical" evidence="7">
    <location>
        <begin position="100"/>
        <end position="122"/>
    </location>
</feature>
<reference evidence="9 10" key="1">
    <citation type="submission" date="2016-11" db="EMBL/GenBank/DDBJ databases">
        <authorList>
            <person name="Jaros S."/>
            <person name="Januszkiewicz K."/>
            <person name="Wedrychowicz H."/>
        </authorList>
    </citation>
    <scope>NUCLEOTIDE SEQUENCE [LARGE SCALE GENOMIC DNA]</scope>
    <source>
        <strain evidence="9 10">DSM 15212</strain>
    </source>
</reference>
<dbReference type="Pfam" id="PF07690">
    <property type="entry name" value="MFS_1"/>
    <property type="match status" value="1"/>
</dbReference>
<feature type="transmembrane region" description="Helical" evidence="7">
    <location>
        <begin position="46"/>
        <end position="63"/>
    </location>
</feature>
<organism evidence="9 10">
    <name type="scientific">Paramaledivibacter caminithermalis (strain DSM 15212 / CIP 107654 / DViRD3)</name>
    <name type="common">Clostridium caminithermale</name>
    <dbReference type="NCBI Taxonomy" id="1121301"/>
    <lineage>
        <taxon>Bacteria</taxon>
        <taxon>Bacillati</taxon>
        <taxon>Bacillota</taxon>
        <taxon>Clostridia</taxon>
        <taxon>Peptostreptococcales</taxon>
        <taxon>Caminicellaceae</taxon>
        <taxon>Paramaledivibacter</taxon>
    </lineage>
</organism>
<dbReference type="PANTHER" id="PTHR43124">
    <property type="entry name" value="PURINE EFFLUX PUMP PBUE"/>
    <property type="match status" value="1"/>
</dbReference>
<feature type="transmembrane region" description="Helical" evidence="7">
    <location>
        <begin position="163"/>
        <end position="183"/>
    </location>
</feature>
<evidence type="ECO:0000256" key="6">
    <source>
        <dbReference type="ARBA" id="ARBA00023136"/>
    </source>
</evidence>
<dbReference type="SUPFAM" id="SSF103473">
    <property type="entry name" value="MFS general substrate transporter"/>
    <property type="match status" value="1"/>
</dbReference>
<name>A0A1M6LXL1_PARC5</name>
<keyword evidence="2" id="KW-0813">Transport</keyword>
<dbReference type="PROSITE" id="PS50850">
    <property type="entry name" value="MFS"/>
    <property type="match status" value="1"/>
</dbReference>
<evidence type="ECO:0000256" key="3">
    <source>
        <dbReference type="ARBA" id="ARBA00022475"/>
    </source>
</evidence>
<gene>
    <name evidence="9" type="ORF">SAMN02745912_00962</name>
</gene>
<evidence type="ECO:0000256" key="5">
    <source>
        <dbReference type="ARBA" id="ARBA00022989"/>
    </source>
</evidence>
<evidence type="ECO:0000256" key="2">
    <source>
        <dbReference type="ARBA" id="ARBA00022448"/>
    </source>
</evidence>
<keyword evidence="4 7" id="KW-0812">Transmembrane</keyword>